<dbReference type="EMBL" id="JAKMXF010000038">
    <property type="protein sequence ID" value="KAI6660207.1"/>
    <property type="molecule type" value="Genomic_DNA"/>
</dbReference>
<proteinExistence type="predicted"/>
<sequence length="469" mass="53685">MSKTGKKNHKTKYGAKSKKNVPKDEQFYEEQNYSQLIDDINYFYDNLMNSIQEEREEIIKSLEKAFLMKSTVLEAKNKDIESSNLSLVPEYFFREVRYPIANFSSHGYLLNHIFLADECIERKSFMNGITFGFIRANTFQGKYYYLTTDNKNLIYRSDDREMSSVSPVGIVKSPKSKKSKKKSKIDDWGVEVPHYDGEKWESKSDWNAPISEDTPAETWDIAIPPSTDWNSPEACWTSNWTHSSSEKPLSEPFDFVISKSGYLFITFQTSEKIGISRLLHDNQKLDKFDYKSIAYISQPKSICILESTNDLVLIADTSCYNVCAIQLEDFIKANPYATDIDCEFNVQFGSLESPLLLHENNIKQQFLILTLSNTIFTVSATGCVLSMLPYSEFVSPYHMVTMESGSILIADLESLVILDSNGRCMNKYFSDIFSNRGCINTSGNCIEFITRVEDTEYTGLMNFKISVSD</sequence>
<dbReference type="Proteomes" id="UP001165289">
    <property type="component" value="Unassembled WGS sequence"/>
</dbReference>
<name>A0AAV7KG03_9METZ</name>
<feature type="compositionally biased region" description="Basic residues" evidence="1">
    <location>
        <begin position="1"/>
        <end position="20"/>
    </location>
</feature>
<evidence type="ECO:0000313" key="2">
    <source>
        <dbReference type="EMBL" id="KAI6660207.1"/>
    </source>
</evidence>
<keyword evidence="3" id="KW-1185">Reference proteome</keyword>
<reference evidence="2 3" key="1">
    <citation type="journal article" date="2023" name="BMC Biol.">
        <title>The compact genome of the sponge Oopsacas minuta (Hexactinellida) is lacking key metazoan core genes.</title>
        <authorList>
            <person name="Santini S."/>
            <person name="Schenkelaars Q."/>
            <person name="Jourda C."/>
            <person name="Duchesne M."/>
            <person name="Belahbib H."/>
            <person name="Rocher C."/>
            <person name="Selva M."/>
            <person name="Riesgo A."/>
            <person name="Vervoort M."/>
            <person name="Leys S.P."/>
            <person name="Kodjabachian L."/>
            <person name="Le Bivic A."/>
            <person name="Borchiellini C."/>
            <person name="Claverie J.M."/>
            <person name="Renard E."/>
        </authorList>
    </citation>
    <scope>NUCLEOTIDE SEQUENCE [LARGE SCALE GENOMIC DNA]</scope>
    <source>
        <strain evidence="2">SPO-2</strain>
    </source>
</reference>
<gene>
    <name evidence="2" type="ORF">LOD99_10485</name>
</gene>
<dbReference type="AlphaFoldDB" id="A0AAV7KG03"/>
<protein>
    <submittedName>
        <fullName evidence="2">Uncharacterized protein</fullName>
    </submittedName>
</protein>
<feature type="region of interest" description="Disordered" evidence="1">
    <location>
        <begin position="1"/>
        <end position="21"/>
    </location>
</feature>
<comment type="caution">
    <text evidence="2">The sequence shown here is derived from an EMBL/GenBank/DDBJ whole genome shotgun (WGS) entry which is preliminary data.</text>
</comment>
<accession>A0AAV7KG03</accession>
<evidence type="ECO:0000256" key="1">
    <source>
        <dbReference type="SAM" id="MobiDB-lite"/>
    </source>
</evidence>
<organism evidence="2 3">
    <name type="scientific">Oopsacas minuta</name>
    <dbReference type="NCBI Taxonomy" id="111878"/>
    <lineage>
        <taxon>Eukaryota</taxon>
        <taxon>Metazoa</taxon>
        <taxon>Porifera</taxon>
        <taxon>Hexactinellida</taxon>
        <taxon>Hexasterophora</taxon>
        <taxon>Lyssacinosida</taxon>
        <taxon>Leucopsacidae</taxon>
        <taxon>Oopsacas</taxon>
    </lineage>
</organism>
<evidence type="ECO:0000313" key="3">
    <source>
        <dbReference type="Proteomes" id="UP001165289"/>
    </source>
</evidence>